<organism evidence="1">
    <name type="scientific">marine sediment metagenome</name>
    <dbReference type="NCBI Taxonomy" id="412755"/>
    <lineage>
        <taxon>unclassified sequences</taxon>
        <taxon>metagenomes</taxon>
        <taxon>ecological metagenomes</taxon>
    </lineage>
</organism>
<name>A0A0F9UQN4_9ZZZZ</name>
<comment type="caution">
    <text evidence="1">The sequence shown here is derived from an EMBL/GenBank/DDBJ whole genome shotgun (WGS) entry which is preliminary data.</text>
</comment>
<dbReference type="AlphaFoldDB" id="A0A0F9UQN4"/>
<proteinExistence type="predicted"/>
<protein>
    <submittedName>
        <fullName evidence="1">Uncharacterized protein</fullName>
    </submittedName>
</protein>
<accession>A0A0F9UQN4</accession>
<evidence type="ECO:0000313" key="1">
    <source>
        <dbReference type="EMBL" id="KKN63476.1"/>
    </source>
</evidence>
<dbReference type="EMBL" id="LAZR01000588">
    <property type="protein sequence ID" value="KKN63476.1"/>
    <property type="molecule type" value="Genomic_DNA"/>
</dbReference>
<sequence>MAEATNAVEAALNQIGVLQSAKKETRDDNISEKYGECVICGNKLTERGACIECIQRFSG</sequence>
<reference evidence="1" key="1">
    <citation type="journal article" date="2015" name="Nature">
        <title>Complex archaea that bridge the gap between prokaryotes and eukaryotes.</title>
        <authorList>
            <person name="Spang A."/>
            <person name="Saw J.H."/>
            <person name="Jorgensen S.L."/>
            <person name="Zaremba-Niedzwiedzka K."/>
            <person name="Martijn J."/>
            <person name="Lind A.E."/>
            <person name="van Eijk R."/>
            <person name="Schleper C."/>
            <person name="Guy L."/>
            <person name="Ettema T.J."/>
        </authorList>
    </citation>
    <scope>NUCLEOTIDE SEQUENCE</scope>
</reference>
<gene>
    <name evidence="1" type="ORF">LCGC14_0501370</name>
</gene>